<name>A0A414S943_MEDGN</name>
<feature type="transmembrane region" description="Helical" evidence="1">
    <location>
        <begin position="100"/>
        <end position="124"/>
    </location>
</feature>
<organism evidence="3 4">
    <name type="scientific">Mediterraneibacter gnavus</name>
    <name type="common">Ruminococcus gnavus</name>
    <dbReference type="NCBI Taxonomy" id="33038"/>
    <lineage>
        <taxon>Bacteria</taxon>
        <taxon>Bacillati</taxon>
        <taxon>Bacillota</taxon>
        <taxon>Clostridia</taxon>
        <taxon>Lachnospirales</taxon>
        <taxon>Lachnospiraceae</taxon>
        <taxon>Mediterraneibacter</taxon>
    </lineage>
</organism>
<evidence type="ECO:0000256" key="1">
    <source>
        <dbReference type="SAM" id="Phobius"/>
    </source>
</evidence>
<keyword evidence="1" id="KW-1133">Transmembrane helix</keyword>
<accession>A0A414S943</accession>
<dbReference type="Proteomes" id="UP001297422">
    <property type="component" value="Unassembled WGS sequence"/>
</dbReference>
<keyword evidence="1" id="KW-0472">Membrane</keyword>
<dbReference type="AlphaFoldDB" id="A0A414S943"/>
<dbReference type="Proteomes" id="UP000285697">
    <property type="component" value="Unassembled WGS sequence"/>
</dbReference>
<comment type="caution">
    <text evidence="3">The sequence shown here is derived from an EMBL/GenBank/DDBJ whole genome shotgun (WGS) entry which is preliminary data.</text>
</comment>
<evidence type="ECO:0000313" key="2">
    <source>
        <dbReference type="EMBL" id="MCB5492685.1"/>
    </source>
</evidence>
<proteinExistence type="predicted"/>
<dbReference type="EMBL" id="JAJBNC010000004">
    <property type="protein sequence ID" value="MCB5492685.1"/>
    <property type="molecule type" value="Genomic_DNA"/>
</dbReference>
<evidence type="ECO:0000313" key="4">
    <source>
        <dbReference type="Proteomes" id="UP000285697"/>
    </source>
</evidence>
<sequence length="129" mass="14919">MENYERSPIIPMTEEQKKDFELQIKKLDRRIEIMDKIKETGLGIICTPLGIFSNLMLMLSSIAIKVTSIGMFYGVYKSYKVYVDVKNGIPFLESQNLESAALFLILPFIMVVISYVLSWLTAFFKFHSF</sequence>
<protein>
    <submittedName>
        <fullName evidence="3">Uncharacterized protein</fullName>
    </submittedName>
</protein>
<dbReference type="RefSeq" id="WP_118263277.1">
    <property type="nucleotide sequence ID" value="NZ_BAABXV010000001.1"/>
</dbReference>
<feature type="transmembrane region" description="Helical" evidence="1">
    <location>
        <begin position="40"/>
        <end position="64"/>
    </location>
</feature>
<gene>
    <name evidence="3" type="ORF">DW270_14725</name>
    <name evidence="2" type="ORF">LIQ10_02870</name>
</gene>
<evidence type="ECO:0000313" key="3">
    <source>
        <dbReference type="EMBL" id="RHG15091.1"/>
    </source>
</evidence>
<dbReference type="EMBL" id="QRIA01000028">
    <property type="protein sequence ID" value="RHG15091.1"/>
    <property type="molecule type" value="Genomic_DNA"/>
</dbReference>
<keyword evidence="1" id="KW-0812">Transmembrane</keyword>
<reference evidence="3 4" key="1">
    <citation type="submission" date="2018-08" db="EMBL/GenBank/DDBJ databases">
        <title>A genome reference for cultivated species of the human gut microbiota.</title>
        <authorList>
            <person name="Zou Y."/>
            <person name="Xue W."/>
            <person name="Luo G."/>
        </authorList>
    </citation>
    <scope>NUCLEOTIDE SEQUENCE [LARGE SCALE GENOMIC DNA]</scope>
    <source>
        <strain evidence="3 4">AM22-7AC</strain>
    </source>
</reference>
<reference evidence="2" key="2">
    <citation type="submission" date="2021-10" db="EMBL/GenBank/DDBJ databases">
        <title>Collection of gut derived symbiotic bacterial strains cultured from healthy donors.</title>
        <authorList>
            <person name="Lin H."/>
            <person name="Littmann E."/>
            <person name="Claire K."/>
            <person name="Pamer E."/>
        </authorList>
    </citation>
    <scope>NUCLEOTIDE SEQUENCE</scope>
    <source>
        <strain evidence="2">MSK.23.4</strain>
    </source>
</reference>